<keyword evidence="2" id="KW-0812">Transmembrane</keyword>
<dbReference type="PANTHER" id="PTHR10357:SF179">
    <property type="entry name" value="NEUTRAL AND BASIC AMINO ACID TRANSPORT PROTEIN RBAT"/>
    <property type="match status" value="1"/>
</dbReference>
<evidence type="ECO:0000256" key="2">
    <source>
        <dbReference type="SAM" id="Phobius"/>
    </source>
</evidence>
<keyword evidence="2" id="KW-0472">Membrane</keyword>
<dbReference type="Gene3D" id="2.60.40.1180">
    <property type="entry name" value="Golgi alpha-mannosidase II"/>
    <property type="match status" value="1"/>
</dbReference>
<organism evidence="4 5">
    <name type="scientific">Ranitomeya imitator</name>
    <name type="common">mimic poison frog</name>
    <dbReference type="NCBI Taxonomy" id="111125"/>
    <lineage>
        <taxon>Eukaryota</taxon>
        <taxon>Metazoa</taxon>
        <taxon>Chordata</taxon>
        <taxon>Craniata</taxon>
        <taxon>Vertebrata</taxon>
        <taxon>Euteleostomi</taxon>
        <taxon>Amphibia</taxon>
        <taxon>Batrachia</taxon>
        <taxon>Anura</taxon>
        <taxon>Neobatrachia</taxon>
        <taxon>Hyloidea</taxon>
        <taxon>Dendrobatidae</taxon>
        <taxon>Dendrobatinae</taxon>
        <taxon>Ranitomeya</taxon>
    </lineage>
</organism>
<dbReference type="Proteomes" id="UP001176940">
    <property type="component" value="Unassembled WGS sequence"/>
</dbReference>
<dbReference type="InterPro" id="IPR045857">
    <property type="entry name" value="O16G_dom_2"/>
</dbReference>
<dbReference type="Gene3D" id="3.30.420.10">
    <property type="entry name" value="Ribonuclease H-like superfamily/Ribonuclease H"/>
    <property type="match status" value="1"/>
</dbReference>
<dbReference type="PANTHER" id="PTHR10357">
    <property type="entry name" value="ALPHA-AMYLASE FAMILY MEMBER"/>
    <property type="match status" value="1"/>
</dbReference>
<dbReference type="Gene3D" id="3.90.400.10">
    <property type="entry name" value="Oligo-1,6-glucosidase, Domain 2"/>
    <property type="match status" value="1"/>
</dbReference>
<dbReference type="SUPFAM" id="SSF51445">
    <property type="entry name" value="(Trans)glycosidases"/>
    <property type="match status" value="1"/>
</dbReference>
<sequence length="813" mass="92972">MRVTLDGPDGWARGWISKGQRAPLQLRHQQGGGGVLVWAGIIKDELVGSFRVEDGVKLNSQTYCQFLEDNFFKQWYRKKMVSFKKSMIFMQDNAPSHASNYSTADIGLPGENKQLTVCGSETGLAVTMTEEVNAVELKKTGVENNGFVADQGNDEHSMSGSRKSSKTEDQIYTIKLDSCEDPLPLKPYAGMPKEVLLQFSNKACYKVTREILFWLIIIATLAIIAATITIIALSPKCLDWWQRSPIYQVYPKSFRDSDNDGSGDLKGVQEKIDHFVYLDVSTVWVAPFYKSTLKDYRYAVDDFRSVDPTFGTMSDFEDLLAALHDKGIKLIIDLIPNHTSNKHNWFQLSRNRTEKYIDYYIWHDCEFTGGQVTPPNNWVSVYGDSAWDYDEVRKQCYLHQFKKEQPDLNFHNPDVDKEILDIIKFWLEKGVDGLQSMLLSSSWKQNTSEMSLRSTNYKIRTVLSYGDLYHDYTTTQVGMHDILRDFRQTMNTYSREPGRYRFMGTESDDQKTVAKTMMYYGNAFIQEADFPLNFYLFDLKKDLTGKSVFDVVDLWMKSMPKGKWPHWMVGSPSNSRVASRVGTEYVNVFNMLLLTLPGTPTTYYGEELGMIDNVTLNNDESVSGEHNPTEYAEKTPMQWDTSSNSGFSGANKTWLPVNKDYEEVNVEVQKTKSNSTLNLYRDIIQLRKEELPLHRGWLCYAWNDANVFAYVREINGMNKVFMMVLNFGATTTTNIKDEIQDLPTQAKIRLSTKSTNNGKTVNMNSINTEKGEGLILEYSTGKPLHSNAAFKDRCFISEKACYSSAFDLLYKNC</sequence>
<dbReference type="SMART" id="SM00642">
    <property type="entry name" value="Aamy"/>
    <property type="match status" value="1"/>
</dbReference>
<feature type="domain" description="Glycosyl hydrolase family 13 catalytic" evidence="3">
    <location>
        <begin position="248"/>
        <end position="626"/>
    </location>
</feature>
<dbReference type="EMBL" id="CAUEEQ010054582">
    <property type="protein sequence ID" value="CAJ0962206.1"/>
    <property type="molecule type" value="Genomic_DNA"/>
</dbReference>
<dbReference type="Pfam" id="PF00128">
    <property type="entry name" value="Alpha-amylase"/>
    <property type="match status" value="1"/>
</dbReference>
<feature type="region of interest" description="Disordered" evidence="1">
    <location>
        <begin position="146"/>
        <end position="166"/>
    </location>
</feature>
<dbReference type="InterPro" id="IPR013780">
    <property type="entry name" value="Glyco_hydro_b"/>
</dbReference>
<dbReference type="InterPro" id="IPR017853">
    <property type="entry name" value="GH"/>
</dbReference>
<evidence type="ECO:0000313" key="5">
    <source>
        <dbReference type="Proteomes" id="UP001176940"/>
    </source>
</evidence>
<protein>
    <recommendedName>
        <fullName evidence="3">Glycosyl hydrolase family 13 catalytic domain-containing protein</fullName>
    </recommendedName>
</protein>
<accession>A0ABN9MCU2</accession>
<proteinExistence type="predicted"/>
<comment type="caution">
    <text evidence="4">The sequence shown here is derived from an EMBL/GenBank/DDBJ whole genome shotgun (WGS) entry which is preliminary data.</text>
</comment>
<dbReference type="InterPro" id="IPR006047">
    <property type="entry name" value="GH13_cat_dom"/>
</dbReference>
<feature type="transmembrane region" description="Helical" evidence="2">
    <location>
        <begin position="211"/>
        <end position="233"/>
    </location>
</feature>
<name>A0ABN9MCU2_9NEOB</name>
<evidence type="ECO:0000259" key="3">
    <source>
        <dbReference type="SMART" id="SM00642"/>
    </source>
</evidence>
<dbReference type="InterPro" id="IPR036397">
    <property type="entry name" value="RNaseH_sf"/>
</dbReference>
<dbReference type="Gene3D" id="3.20.20.80">
    <property type="entry name" value="Glycosidases"/>
    <property type="match status" value="1"/>
</dbReference>
<evidence type="ECO:0000313" key="4">
    <source>
        <dbReference type="EMBL" id="CAJ0962206.1"/>
    </source>
</evidence>
<gene>
    <name evidence="4" type="ORF">RIMI_LOCUS18119692</name>
</gene>
<keyword evidence="2" id="KW-1133">Transmembrane helix</keyword>
<keyword evidence="5" id="KW-1185">Reference proteome</keyword>
<evidence type="ECO:0000256" key="1">
    <source>
        <dbReference type="SAM" id="MobiDB-lite"/>
    </source>
</evidence>
<reference evidence="4" key="1">
    <citation type="submission" date="2023-07" db="EMBL/GenBank/DDBJ databases">
        <authorList>
            <person name="Stuckert A."/>
        </authorList>
    </citation>
    <scope>NUCLEOTIDE SEQUENCE</scope>
</reference>